<accession>A0A087VZE1</accession>
<reference evidence="3" key="1">
    <citation type="journal article" date="2013" name="Nature">
        <title>The genomes of four tapeworm species reveal adaptations to parasitism.</title>
        <authorList>
            <person name="Tsai I.J."/>
            <person name="Zarowiecki M."/>
            <person name="Holroyd N."/>
            <person name="Garciarrubio A."/>
            <person name="Sanchez-Flores A."/>
            <person name="Brooks K.L."/>
            <person name="Tracey A."/>
            <person name="Bobes R.J."/>
            <person name="Fragoso G."/>
            <person name="Sciutto E."/>
            <person name="Aslett M."/>
            <person name="Beasley H."/>
            <person name="Bennett H.M."/>
            <person name="Cai J."/>
            <person name="Camicia F."/>
            <person name="Clark R."/>
            <person name="Cucher M."/>
            <person name="De Silva N."/>
            <person name="Day T.A."/>
            <person name="Deplazes P."/>
            <person name="Estrada K."/>
            <person name="Fernandez C."/>
            <person name="Holland P.W."/>
            <person name="Hou J."/>
            <person name="Hu S."/>
            <person name="Huckvale T."/>
            <person name="Hung S.S."/>
            <person name="Kamenetzky L."/>
            <person name="Keane J.A."/>
            <person name="Kiss F."/>
            <person name="Koziol U."/>
            <person name="Lambert O."/>
            <person name="Liu K."/>
            <person name="Luo X."/>
            <person name="Luo Y."/>
            <person name="Macchiaroli N."/>
            <person name="Nichol S."/>
            <person name="Paps J."/>
            <person name="Parkinson J."/>
            <person name="Pouchkina-Stantcheva N."/>
            <person name="Riddiford N."/>
            <person name="Rosenzvit M."/>
            <person name="Salinas G."/>
            <person name="Wasmuth J.D."/>
            <person name="Zamanian M."/>
            <person name="Zheng Y."/>
            <person name="Cai X."/>
            <person name="Soberon X."/>
            <person name="Olson P.D."/>
            <person name="Laclette J.P."/>
            <person name="Brehm K."/>
            <person name="Berriman M."/>
            <person name="Garciarrubio A."/>
            <person name="Bobes R.J."/>
            <person name="Fragoso G."/>
            <person name="Sanchez-Flores A."/>
            <person name="Estrada K."/>
            <person name="Cevallos M.A."/>
            <person name="Morett E."/>
            <person name="Gonzalez V."/>
            <person name="Portillo T."/>
            <person name="Ochoa-Leyva A."/>
            <person name="Jose M.V."/>
            <person name="Sciutto E."/>
            <person name="Landa A."/>
            <person name="Jimenez L."/>
            <person name="Valdes V."/>
            <person name="Carrero J.C."/>
            <person name="Larralde C."/>
            <person name="Morales-Montor J."/>
            <person name="Limon-Lason J."/>
            <person name="Soberon X."/>
            <person name="Laclette J.P."/>
        </authorList>
    </citation>
    <scope>NUCLEOTIDE SEQUENCE [LARGE SCALE GENOMIC DNA]</scope>
</reference>
<dbReference type="GO" id="GO:0009060">
    <property type="term" value="P:aerobic respiration"/>
    <property type="evidence" value="ECO:0007669"/>
    <property type="project" value="TreeGrafter"/>
</dbReference>
<dbReference type="Proteomes" id="UP000017246">
    <property type="component" value="Unassembled WGS sequence"/>
</dbReference>
<feature type="region of interest" description="Disordered" evidence="2">
    <location>
        <begin position="433"/>
        <end position="516"/>
    </location>
</feature>
<dbReference type="OrthoDB" id="2133332at2759"/>
<dbReference type="PANTHER" id="PTHR14215">
    <property type="entry name" value="PROTEIN OF UNKNOWN FUNCTION DUF729"/>
    <property type="match status" value="1"/>
</dbReference>
<dbReference type="AlphaFoldDB" id="A0A087VZE1"/>
<dbReference type="GO" id="GO:0000266">
    <property type="term" value="P:mitochondrial fission"/>
    <property type="evidence" value="ECO:0007669"/>
    <property type="project" value="TreeGrafter"/>
</dbReference>
<dbReference type="OMA" id="FARCDAW"/>
<feature type="region of interest" description="Disordered" evidence="2">
    <location>
        <begin position="323"/>
        <end position="353"/>
    </location>
</feature>
<evidence type="ECO:0000313" key="3">
    <source>
        <dbReference type="EMBL" id="CDI97748.1"/>
    </source>
</evidence>
<sequence>MLIKTKKRVQLFALSQLFCFLRSVFSLRHFVRYIPISTPATRLSLSARRLERNAQLYVAQNGSETEMEESSLTTNSVECSSSQLSLVPMNGPFDSSFSDLGSPRSKSSSDLPPVAVRYVGDLPSRTAYEHNATPCPPTIFVFDADRGEFEKYRSEVAVGAEVPSFAGPEVVNKRCRRIFARCDAWLSQSTQFYGQPPESQPASVAGEYETQSSTSSAVLADDSVSQVAAKKLAGVVAVQELTDADRIANLEIELAQLRAQLAKLVFQQERDRMGFPATAAFDGEKIAPAKESYREITITSTITSPHTAVDEAFSDSGVVETASSGLLVPPSQPAFSGPVPPPPPPPPPPSPSTFDWRSKLLEKRGLNTSKLPQPAARGDMSQVLKELTSGSIKLRSVRRSTGGTPIRERDVDPSRLDPTELIARALKAKFANMRRELDSPESPESLKRQPKDDENDNEFTPPLTPIFQTPMPRRVRDRGAEDALRSSDFRAKQGATSDAATSATLPFGRHMLRPVNRDKLPVSVLSELSFDTPNSSNAYSP</sequence>
<evidence type="ECO:0000256" key="2">
    <source>
        <dbReference type="SAM" id="MobiDB-lite"/>
    </source>
</evidence>
<proteinExistence type="inferred from homology"/>
<feature type="compositionally biased region" description="Pro residues" evidence="2">
    <location>
        <begin position="338"/>
        <end position="351"/>
    </location>
</feature>
<organism evidence="3 4">
    <name type="scientific">Echinococcus multilocularis</name>
    <name type="common">Fox tapeworm</name>
    <dbReference type="NCBI Taxonomy" id="6211"/>
    <lineage>
        <taxon>Eukaryota</taxon>
        <taxon>Metazoa</taxon>
        <taxon>Spiralia</taxon>
        <taxon>Lophotrochozoa</taxon>
        <taxon>Platyhelminthes</taxon>
        <taxon>Cestoda</taxon>
        <taxon>Eucestoda</taxon>
        <taxon>Cyclophyllidea</taxon>
        <taxon>Taeniidae</taxon>
        <taxon>Echinococcus</taxon>
    </lineage>
</organism>
<feature type="compositionally biased region" description="Basic and acidic residues" evidence="2">
    <location>
        <begin position="406"/>
        <end position="417"/>
    </location>
</feature>
<dbReference type="eggNOG" id="ENOG502QSSN">
    <property type="taxonomic scope" value="Eukaryota"/>
</dbReference>
<feature type="compositionally biased region" description="Polar residues" evidence="2">
    <location>
        <begin position="494"/>
        <end position="504"/>
    </location>
</feature>
<feature type="region of interest" description="Disordered" evidence="2">
    <location>
        <begin position="394"/>
        <end position="417"/>
    </location>
</feature>
<evidence type="ECO:0000313" key="4">
    <source>
        <dbReference type="Proteomes" id="UP000017246"/>
    </source>
</evidence>
<comment type="similarity">
    <text evidence="1">Belongs to the MTFR1 family.</text>
</comment>
<dbReference type="InterPro" id="IPR007972">
    <property type="entry name" value="Mtfr1"/>
</dbReference>
<reference evidence="3" key="2">
    <citation type="submission" date="2015-11" db="EMBL/GenBank/DDBJ databases">
        <authorList>
            <person name="Zhang Y."/>
            <person name="Guo Z."/>
        </authorList>
    </citation>
    <scope>NUCLEOTIDE SEQUENCE</scope>
</reference>
<gene>
    <name evidence="3" type="ORF">EmuJ_000155000</name>
</gene>
<keyword evidence="4" id="KW-1185">Reference proteome</keyword>
<feature type="compositionally biased region" description="Basic and acidic residues" evidence="2">
    <location>
        <begin position="433"/>
        <end position="452"/>
    </location>
</feature>
<evidence type="ECO:0008006" key="5">
    <source>
        <dbReference type="Google" id="ProtNLM"/>
    </source>
</evidence>
<dbReference type="EMBL" id="LN902846">
    <property type="protein sequence ID" value="CDI97748.1"/>
    <property type="molecule type" value="Genomic_DNA"/>
</dbReference>
<evidence type="ECO:0000256" key="1">
    <source>
        <dbReference type="ARBA" id="ARBA00005807"/>
    </source>
</evidence>
<dbReference type="GO" id="GO:0005739">
    <property type="term" value="C:mitochondrion"/>
    <property type="evidence" value="ECO:0007669"/>
    <property type="project" value="TreeGrafter"/>
</dbReference>
<dbReference type="PANTHER" id="PTHR14215:SF0">
    <property type="entry name" value="WH2 DOMAIN-CONTAINING PROTEIN"/>
    <property type="match status" value="1"/>
</dbReference>
<feature type="compositionally biased region" description="Basic and acidic residues" evidence="2">
    <location>
        <begin position="477"/>
        <end position="491"/>
    </location>
</feature>
<name>A0A087VZE1_ECHMU</name>
<dbReference type="STRING" id="6211.A0A087VZE1"/>
<protein>
    <recommendedName>
        <fullName evidence="5">Mitochondrial fission regulator 2</fullName>
    </recommendedName>
</protein>